<organism evidence="3 4">
    <name type="scientific">Faecalibacterium prausnitzii</name>
    <dbReference type="NCBI Taxonomy" id="853"/>
    <lineage>
        <taxon>Bacteria</taxon>
        <taxon>Bacillati</taxon>
        <taxon>Bacillota</taxon>
        <taxon>Clostridia</taxon>
        <taxon>Eubacteriales</taxon>
        <taxon>Oscillospiraceae</taxon>
        <taxon>Faecalibacterium</taxon>
    </lineage>
</organism>
<evidence type="ECO:0000313" key="3">
    <source>
        <dbReference type="EMBL" id="PDX80855.1"/>
    </source>
</evidence>
<dbReference type="Proteomes" id="UP000220005">
    <property type="component" value="Unassembled WGS sequence"/>
</dbReference>
<dbReference type="PANTHER" id="PTHR45138:SF9">
    <property type="entry name" value="DIGUANYLATE CYCLASE DGCM-RELATED"/>
    <property type="match status" value="1"/>
</dbReference>
<feature type="transmembrane region" description="Helical" evidence="1">
    <location>
        <begin position="87"/>
        <end position="112"/>
    </location>
</feature>
<reference evidence="3 4" key="1">
    <citation type="journal article" date="2017" name="Front. Microbiol.">
        <title>New Insights into the Diversity of the Genus Faecalibacterium.</title>
        <authorList>
            <person name="Benevides L."/>
            <person name="Burman S."/>
            <person name="Martin R."/>
            <person name="Robert V."/>
            <person name="Thomas M."/>
            <person name="Miquel S."/>
            <person name="Chain F."/>
            <person name="Sokol H."/>
            <person name="Bermudez-Humaran L.G."/>
            <person name="Morrison M."/>
            <person name="Langella P."/>
            <person name="Azevedo V.A."/>
            <person name="Chatel J.M."/>
            <person name="Soares S."/>
        </authorList>
    </citation>
    <scope>NUCLEOTIDE SEQUENCE [LARGE SCALE GENOMIC DNA]</scope>
    <source>
        <strain evidence="3 4">CNCM I 4575</strain>
    </source>
</reference>
<dbReference type="CDD" id="cd01949">
    <property type="entry name" value="GGDEF"/>
    <property type="match status" value="1"/>
</dbReference>
<dbReference type="NCBIfam" id="TIGR00254">
    <property type="entry name" value="GGDEF"/>
    <property type="match status" value="1"/>
</dbReference>
<gene>
    <name evidence="3" type="ORF">CGS58_10150</name>
</gene>
<dbReference type="InterPro" id="IPR050469">
    <property type="entry name" value="Diguanylate_Cyclase"/>
</dbReference>
<dbReference type="Pfam" id="PF00990">
    <property type="entry name" value="GGDEF"/>
    <property type="match status" value="1"/>
</dbReference>
<dbReference type="InterPro" id="IPR000160">
    <property type="entry name" value="GGDEF_dom"/>
</dbReference>
<evidence type="ECO:0000256" key="1">
    <source>
        <dbReference type="SAM" id="Phobius"/>
    </source>
</evidence>
<name>A0A2A7ANU1_9FIRM</name>
<dbReference type="SMART" id="SM00267">
    <property type="entry name" value="GGDEF"/>
    <property type="match status" value="1"/>
</dbReference>
<keyword evidence="1" id="KW-1133">Transmembrane helix</keyword>
<feature type="transmembrane region" description="Helical" evidence="1">
    <location>
        <begin position="165"/>
        <end position="183"/>
    </location>
</feature>
<dbReference type="GO" id="GO:0052621">
    <property type="term" value="F:diguanylate cyclase activity"/>
    <property type="evidence" value="ECO:0007669"/>
    <property type="project" value="TreeGrafter"/>
</dbReference>
<keyword evidence="1" id="KW-0812">Transmembrane</keyword>
<keyword evidence="1" id="KW-0472">Membrane</keyword>
<dbReference type="PROSITE" id="PS50887">
    <property type="entry name" value="GGDEF"/>
    <property type="match status" value="1"/>
</dbReference>
<dbReference type="SUPFAM" id="SSF55073">
    <property type="entry name" value="Nucleotide cyclase"/>
    <property type="match status" value="1"/>
</dbReference>
<comment type="caution">
    <text evidence="3">The sequence shown here is derived from an EMBL/GenBank/DDBJ whole genome shotgun (WGS) entry which is preliminary data.</text>
</comment>
<evidence type="ECO:0000259" key="2">
    <source>
        <dbReference type="PROSITE" id="PS50887"/>
    </source>
</evidence>
<evidence type="ECO:0000313" key="4">
    <source>
        <dbReference type="Proteomes" id="UP000220005"/>
    </source>
</evidence>
<accession>A0A2A7ANU1</accession>
<dbReference type="PANTHER" id="PTHR45138">
    <property type="entry name" value="REGULATORY COMPONENTS OF SENSORY TRANSDUCTION SYSTEM"/>
    <property type="match status" value="1"/>
</dbReference>
<feature type="transmembrane region" description="Helical" evidence="1">
    <location>
        <begin position="119"/>
        <end position="139"/>
    </location>
</feature>
<dbReference type="EMBL" id="NMTY01000024">
    <property type="protein sequence ID" value="PDX80855.1"/>
    <property type="molecule type" value="Genomic_DNA"/>
</dbReference>
<dbReference type="RefSeq" id="WP_097839785.1">
    <property type="nucleotide sequence ID" value="NZ_NMTY01000024.1"/>
</dbReference>
<proteinExistence type="predicted"/>
<dbReference type="InterPro" id="IPR029787">
    <property type="entry name" value="Nucleotide_cyclase"/>
</dbReference>
<sequence length="349" mass="38777">METLRNLLLYGGVEPDVYRNCRDELRKENRAKLVFFLSIAIFFLLIAMMICCMVKSLAGGFIPYVAALAGCLALLGVTQSFPDKHMVLAICADGFLGVCYLLGIDLGCFIYADQPATCFHILAVVLPMLFTRPALWNILRTALYEGVFACCVVTFKTPEVAAMDLMDAGLFGVMACVISTYYVRALTDNVVARCKLKVIAETDLNTQIPNRNAYENHMHEYPLRCANSLSCVYVDVNGLHELNNTKGHDAGDVMLKIVAQEMTKIFGRKDTYRIGGDEFVAFVVDTDLRHVREMMQTLEQAVEAHGYSVAVGCSTCSAGGIQIKALIKQAETRMYDAKDEHYRSRGIQH</sequence>
<protein>
    <recommendedName>
        <fullName evidence="2">GGDEF domain-containing protein</fullName>
    </recommendedName>
</protein>
<feature type="transmembrane region" description="Helical" evidence="1">
    <location>
        <begin position="61"/>
        <end position="81"/>
    </location>
</feature>
<dbReference type="AlphaFoldDB" id="A0A2A7ANU1"/>
<dbReference type="InterPro" id="IPR043128">
    <property type="entry name" value="Rev_trsase/Diguanyl_cyclase"/>
</dbReference>
<feature type="transmembrane region" description="Helical" evidence="1">
    <location>
        <begin position="33"/>
        <end position="54"/>
    </location>
</feature>
<feature type="domain" description="GGDEF" evidence="2">
    <location>
        <begin position="227"/>
        <end position="349"/>
    </location>
</feature>
<dbReference type="Gene3D" id="3.30.70.270">
    <property type="match status" value="1"/>
</dbReference>